<reference evidence="1 2" key="1">
    <citation type="submission" date="2016-10" db="EMBL/GenBank/DDBJ databases">
        <authorList>
            <person name="de Groot N.N."/>
        </authorList>
    </citation>
    <scope>NUCLEOTIDE SEQUENCE [LARGE SCALE GENOMIC DNA]</scope>
    <source>
        <strain evidence="1 2">CGMCC 1.8891</strain>
    </source>
</reference>
<dbReference type="GeneID" id="98667110"/>
<name>A0A1I3WZM9_9RHOB</name>
<evidence type="ECO:0000313" key="1">
    <source>
        <dbReference type="EMBL" id="SFK12569.1"/>
    </source>
</evidence>
<evidence type="ECO:0008006" key="3">
    <source>
        <dbReference type="Google" id="ProtNLM"/>
    </source>
</evidence>
<evidence type="ECO:0000313" key="2">
    <source>
        <dbReference type="Proteomes" id="UP000183299"/>
    </source>
</evidence>
<dbReference type="RefSeq" id="WP_066598876.1">
    <property type="nucleotide sequence ID" value="NZ_QKZJ01000048.1"/>
</dbReference>
<accession>A0A1I3WZM9</accession>
<dbReference type="AlphaFoldDB" id="A0A1I3WZM9"/>
<organism evidence="1 2">
    <name type="scientific">Celeribacter halophilus</name>
    <dbReference type="NCBI Taxonomy" id="576117"/>
    <lineage>
        <taxon>Bacteria</taxon>
        <taxon>Pseudomonadati</taxon>
        <taxon>Pseudomonadota</taxon>
        <taxon>Alphaproteobacteria</taxon>
        <taxon>Rhodobacterales</taxon>
        <taxon>Roseobacteraceae</taxon>
        <taxon>Celeribacter</taxon>
    </lineage>
</organism>
<gene>
    <name evidence="1" type="ORF">SAMN04488138_13416</name>
</gene>
<keyword evidence="2" id="KW-1185">Reference proteome</keyword>
<sequence length="209" mass="22609">MGLSRRAYAAHRKERGLVGGTDAAVRKAIASGRIDVEPDGTIDPAKADAQWAAATDRNKVRTPESIEKGVEKARATIEADEKKPITQAQVQAVEEGSAVAENMEPQGTGGLSMAKAAAADKAYSAQLKKLRLDKEKGKLIDRKLATQQVYDLARKFRDSWMQLPARKAALMAADLGCDAHAMEQALDTMIRDHLAEMGEITIDLSQPEV</sequence>
<dbReference type="Proteomes" id="UP000183299">
    <property type="component" value="Unassembled WGS sequence"/>
</dbReference>
<dbReference type="STRING" id="576117.SAMN04488138_13416"/>
<dbReference type="EMBL" id="FORY01000034">
    <property type="protein sequence ID" value="SFK12569.1"/>
    <property type="molecule type" value="Genomic_DNA"/>
</dbReference>
<proteinExistence type="predicted"/>
<protein>
    <recommendedName>
        <fullName evidence="3">Elements of external origin</fullName>
    </recommendedName>
</protein>